<comment type="caution">
    <text evidence="2">The sequence shown here is derived from an EMBL/GenBank/DDBJ whole genome shotgun (WGS) entry which is preliminary data.</text>
</comment>
<feature type="transmembrane region" description="Helical" evidence="1">
    <location>
        <begin position="50"/>
        <end position="68"/>
    </location>
</feature>
<feature type="transmembrane region" description="Helical" evidence="1">
    <location>
        <begin position="139"/>
        <end position="158"/>
    </location>
</feature>
<feature type="transmembrane region" description="Helical" evidence="1">
    <location>
        <begin position="113"/>
        <end position="133"/>
    </location>
</feature>
<keyword evidence="1" id="KW-0472">Membrane</keyword>
<evidence type="ECO:0000313" key="3">
    <source>
        <dbReference type="Proteomes" id="UP001201812"/>
    </source>
</evidence>
<gene>
    <name evidence="2" type="ORF">DdX_12103</name>
</gene>
<keyword evidence="1" id="KW-1133">Transmembrane helix</keyword>
<dbReference type="Proteomes" id="UP001201812">
    <property type="component" value="Unassembled WGS sequence"/>
</dbReference>
<proteinExistence type="predicted"/>
<feature type="transmembrane region" description="Helical" evidence="1">
    <location>
        <begin position="254"/>
        <end position="277"/>
    </location>
</feature>
<feature type="transmembrane region" description="Helical" evidence="1">
    <location>
        <begin position="289"/>
        <end position="310"/>
    </location>
</feature>
<feature type="transmembrane region" description="Helical" evidence="1">
    <location>
        <begin position="170"/>
        <end position="197"/>
    </location>
</feature>
<feature type="transmembrane region" description="Helical" evidence="1">
    <location>
        <begin position="80"/>
        <end position="101"/>
    </location>
</feature>
<accession>A0AAD4N180</accession>
<organism evidence="2 3">
    <name type="scientific">Ditylenchus destructor</name>
    <dbReference type="NCBI Taxonomy" id="166010"/>
    <lineage>
        <taxon>Eukaryota</taxon>
        <taxon>Metazoa</taxon>
        <taxon>Ecdysozoa</taxon>
        <taxon>Nematoda</taxon>
        <taxon>Chromadorea</taxon>
        <taxon>Rhabditida</taxon>
        <taxon>Tylenchina</taxon>
        <taxon>Tylenchomorpha</taxon>
        <taxon>Sphaerularioidea</taxon>
        <taxon>Anguinidae</taxon>
        <taxon>Anguininae</taxon>
        <taxon>Ditylenchus</taxon>
    </lineage>
</organism>
<evidence type="ECO:0000256" key="1">
    <source>
        <dbReference type="SAM" id="Phobius"/>
    </source>
</evidence>
<reference evidence="2" key="1">
    <citation type="submission" date="2022-01" db="EMBL/GenBank/DDBJ databases">
        <title>Genome Sequence Resource for Two Populations of Ditylenchus destructor, the Migratory Endoparasitic Phytonematode.</title>
        <authorList>
            <person name="Zhang H."/>
            <person name="Lin R."/>
            <person name="Xie B."/>
        </authorList>
    </citation>
    <scope>NUCLEOTIDE SEQUENCE</scope>
    <source>
        <strain evidence="2">BazhouSP</strain>
    </source>
</reference>
<keyword evidence="1" id="KW-0812">Transmembrane</keyword>
<evidence type="ECO:0000313" key="2">
    <source>
        <dbReference type="EMBL" id="KAI1708153.1"/>
    </source>
</evidence>
<name>A0AAD4N180_9BILA</name>
<dbReference type="AlphaFoldDB" id="A0AAD4N180"/>
<feature type="transmembrane region" description="Helical" evidence="1">
    <location>
        <begin position="365"/>
        <end position="385"/>
    </location>
</feature>
<sequence>MSHTSAITKMDPDPPRNEITIFCRYLQIIGIVFRAEDLNNKSRARKIRGYVGFLVGLALFARFCYSIYALSLCSFFTPRYMFASIEVKFCIVGFATFAVLYKVIVQDQFFYRYLTILQSVLAAKVRLYIASVGQVKARVFTFIIWVICMIVGHIHCIGNFRHKYQESQNIVQLIPIIILYVLFIICIHTTAISMALFRLSFVTLLNNYEEFHDEVEMLSHQKALLDIETLSLLESKQLGFIRLARLCVDKLRHLGMILFVFLLIFVDAMAGECAFYGEKWAKVWYPSEILFHITMNGWNILGPAAMMIVWKYPYELSIKIKSTKDILLLDESLWLSFQTKQHQAIAKRMIKRARDVNYHEMGANAMPLLLLLAMGVQYGFVAAAYSANTK</sequence>
<keyword evidence="3" id="KW-1185">Reference proteome</keyword>
<dbReference type="EMBL" id="JAKKPZ010000037">
    <property type="protein sequence ID" value="KAI1708153.1"/>
    <property type="molecule type" value="Genomic_DNA"/>
</dbReference>
<protein>
    <submittedName>
        <fullName evidence="2">Uncharacterized protein</fullName>
    </submittedName>
</protein>